<dbReference type="EMBL" id="JAUKNN010000057">
    <property type="protein sequence ID" value="MDN8671213.1"/>
    <property type="molecule type" value="Genomic_DNA"/>
</dbReference>
<dbReference type="RefSeq" id="WP_301870192.1">
    <property type="nucleotide sequence ID" value="NZ_JAUKNN010000057.1"/>
</dbReference>
<keyword evidence="2" id="KW-1185">Reference proteome</keyword>
<proteinExistence type="predicted"/>
<accession>A0ABT8QH14</accession>
<protein>
    <recommendedName>
        <fullName evidence="3">Restriction endonuclease</fullName>
    </recommendedName>
</protein>
<comment type="caution">
    <text evidence="1">The sequence shown here is derived from an EMBL/GenBank/DDBJ whole genome shotgun (WGS) entry which is preliminary data.</text>
</comment>
<reference evidence="1" key="1">
    <citation type="submission" date="2023-07" db="EMBL/GenBank/DDBJ databases">
        <title>Stenotrophomonas isolates from soil.</title>
        <authorList>
            <person name="Sharma V."/>
            <person name="Zur-Pinska J."/>
            <person name="Hay A.G."/>
        </authorList>
    </citation>
    <scope>NUCLEOTIDE SEQUENCE</scope>
    <source>
        <strain evidence="1">C2</strain>
    </source>
</reference>
<sequence length="693" mass="74956">MNIDSLANLIGAADIATLRTVAVKYLPFIGLDSTFFSDGPYDGGLDFAIRTQRVSGQVIGIQLSVEKKKWARKVEADVQKAQKVHQVSTLYFVTSIRIPEASWAGVHAGIVKSTGVNVLKFDGPAIATEFIRNNAVNELLSHFGLASLAPKIDERLSPQNEAIAALLVFGSDSRDFLSGMIDSVVKAWLAKREGASRDEIIASVLSESGLPSSQGVAINSSIDRLLQSEAIISLKKIISLSDREVKVYKGLRSEAEFEFGSLSANIASHLAGDVFSEGDRSLILDNLLALVRALVASSLQVSSAQTERDEIYHLVHGTIASRVGVVNADIIFSDLATLVSESSYGKRVASVRLYEIVLSMGARTLSEALGGTKRIEIYLDTSVFIPLISGALFDPVMDRFGKSAADILELLNADEFDAILPAQYLEEAAAHLVMACRDYRSLLNDGIDIARSTNAFASHFSSLKRSAKNADLTFDEYVATFGVNIATAGDSLEDAQFYAARDRAYAELRRIAGKYRIRVRDCDKGTSKRALEKAMERYNEAGNSSSKTSLLVRHDAQVVSHLETRVTESDDLLILCTWDRMHSDINAGGYLGYFVMSPPGLIDFLSVGKLSSGGSTISALSSFVDAVGETEVVASARIWDVIAKISGGEMSDGQAIAAARKFRDEYLSGHATAGVTDEASITDSWIAWRKART</sequence>
<gene>
    <name evidence="1" type="ORF">Q0S36_17865</name>
</gene>
<evidence type="ECO:0008006" key="3">
    <source>
        <dbReference type="Google" id="ProtNLM"/>
    </source>
</evidence>
<evidence type="ECO:0000313" key="1">
    <source>
        <dbReference type="EMBL" id="MDN8671213.1"/>
    </source>
</evidence>
<evidence type="ECO:0000313" key="2">
    <source>
        <dbReference type="Proteomes" id="UP001174315"/>
    </source>
</evidence>
<name>A0ABT8QH14_9GAMM</name>
<organism evidence="1 2">
    <name type="scientific">Stenotrophomonas indicatrix</name>
    <dbReference type="NCBI Taxonomy" id="2045451"/>
    <lineage>
        <taxon>Bacteria</taxon>
        <taxon>Pseudomonadati</taxon>
        <taxon>Pseudomonadota</taxon>
        <taxon>Gammaproteobacteria</taxon>
        <taxon>Lysobacterales</taxon>
        <taxon>Lysobacteraceae</taxon>
        <taxon>Stenotrophomonas</taxon>
    </lineage>
</organism>
<dbReference type="Proteomes" id="UP001174315">
    <property type="component" value="Unassembled WGS sequence"/>
</dbReference>